<dbReference type="InterPro" id="IPR036249">
    <property type="entry name" value="Thioredoxin-like_sf"/>
</dbReference>
<dbReference type="Proteomes" id="UP001610335">
    <property type="component" value="Unassembled WGS sequence"/>
</dbReference>
<protein>
    <recommendedName>
        <fullName evidence="5">GST N-terminal domain-containing protein</fullName>
    </recommendedName>
</protein>
<gene>
    <name evidence="3" type="ORF">BDW59DRAFT_177669</name>
</gene>
<comment type="caution">
    <text evidence="3">The sequence shown here is derived from an EMBL/GenBank/DDBJ whole genome shotgun (WGS) entry which is preliminary data.</text>
</comment>
<evidence type="ECO:0000313" key="3">
    <source>
        <dbReference type="EMBL" id="KAL2815239.1"/>
    </source>
</evidence>
<evidence type="ECO:0000259" key="1">
    <source>
        <dbReference type="Pfam" id="PF13417"/>
    </source>
</evidence>
<accession>A0ABR4HIC5</accession>
<evidence type="ECO:0008006" key="5">
    <source>
        <dbReference type="Google" id="ProtNLM"/>
    </source>
</evidence>
<dbReference type="EMBL" id="JBFXLS010000114">
    <property type="protein sequence ID" value="KAL2815239.1"/>
    <property type="molecule type" value="Genomic_DNA"/>
</dbReference>
<keyword evidence="4" id="KW-1185">Reference proteome</keyword>
<dbReference type="Pfam" id="PF13417">
    <property type="entry name" value="GST_N_3"/>
    <property type="match status" value="1"/>
</dbReference>
<evidence type="ECO:0000259" key="2">
    <source>
        <dbReference type="Pfam" id="PF25907"/>
    </source>
</evidence>
<dbReference type="CDD" id="cd00570">
    <property type="entry name" value="GST_N_family"/>
    <property type="match status" value="1"/>
</dbReference>
<organism evidence="3 4">
    <name type="scientific">Aspergillus cavernicola</name>
    <dbReference type="NCBI Taxonomy" id="176166"/>
    <lineage>
        <taxon>Eukaryota</taxon>
        <taxon>Fungi</taxon>
        <taxon>Dikarya</taxon>
        <taxon>Ascomycota</taxon>
        <taxon>Pezizomycotina</taxon>
        <taxon>Eurotiomycetes</taxon>
        <taxon>Eurotiomycetidae</taxon>
        <taxon>Eurotiales</taxon>
        <taxon>Aspergillaceae</taxon>
        <taxon>Aspergillus</taxon>
        <taxon>Aspergillus subgen. Nidulantes</taxon>
    </lineage>
</organism>
<name>A0ABR4HIC5_9EURO</name>
<dbReference type="InterPro" id="IPR058268">
    <property type="entry name" value="DUF7962"/>
</dbReference>
<dbReference type="SUPFAM" id="SSF47616">
    <property type="entry name" value="GST C-terminal domain-like"/>
    <property type="match status" value="1"/>
</dbReference>
<dbReference type="Gene3D" id="1.20.1050.10">
    <property type="match status" value="1"/>
</dbReference>
<dbReference type="SUPFAM" id="SSF52833">
    <property type="entry name" value="Thioredoxin-like"/>
    <property type="match status" value="1"/>
</dbReference>
<feature type="domain" description="DUF7962" evidence="2">
    <location>
        <begin position="116"/>
        <end position="235"/>
    </location>
</feature>
<sequence>MPLDPPVIIFHYPRSPFSARVLYYLALRGIPYDQCIQPQILPRPDLARLGIRYRRIPLLSVGRDVYLDSRLILQRLERLEAGQPSFAARASPEQRALERLLASFTLDTGFFKSIVQVLLPNTPLLRNEAFLKDRVDMLGGGPDFDFADFVLRTRPDAIVEVKNALELLETTLLADGRQWLAGTEAPSLADIEMVWPLHWLLSTPGAVPEPHISARLFPKAFAWVDRFQAAIATAGKSLRAPETLSGEQVIEVLGKAGADKTADVVEQRDPLVQSHGLHQGQVVQLWPSDTGSSHKTVGRLVGLTGREITIEATEADVSVRIHAPRQGFQVSALPQEMANLG</sequence>
<reference evidence="3 4" key="1">
    <citation type="submission" date="2024-07" db="EMBL/GenBank/DDBJ databases">
        <title>Section-level genome sequencing and comparative genomics of Aspergillus sections Usti and Cavernicolus.</title>
        <authorList>
            <consortium name="Lawrence Berkeley National Laboratory"/>
            <person name="Nybo J.L."/>
            <person name="Vesth T.C."/>
            <person name="Theobald S."/>
            <person name="Frisvad J.C."/>
            <person name="Larsen T.O."/>
            <person name="Kjaerboelling I."/>
            <person name="Rothschild-Mancinelli K."/>
            <person name="Lyhne E.K."/>
            <person name="Kogle M.E."/>
            <person name="Barry K."/>
            <person name="Clum A."/>
            <person name="Na H."/>
            <person name="Ledsgaard L."/>
            <person name="Lin J."/>
            <person name="Lipzen A."/>
            <person name="Kuo A."/>
            <person name="Riley R."/>
            <person name="Mondo S."/>
            <person name="LaButti K."/>
            <person name="Haridas S."/>
            <person name="Pangalinan J."/>
            <person name="Salamov A.A."/>
            <person name="Simmons B.A."/>
            <person name="Magnuson J.K."/>
            <person name="Chen J."/>
            <person name="Drula E."/>
            <person name="Henrissat B."/>
            <person name="Wiebenga A."/>
            <person name="Lubbers R.J."/>
            <person name="Gomes A.C."/>
            <person name="Makela M.R."/>
            <person name="Stajich J."/>
            <person name="Grigoriev I.V."/>
            <person name="Mortensen U.H."/>
            <person name="De vries R.P."/>
            <person name="Baker S.E."/>
            <person name="Andersen M.R."/>
        </authorList>
    </citation>
    <scope>NUCLEOTIDE SEQUENCE [LARGE SCALE GENOMIC DNA]</scope>
    <source>
        <strain evidence="3 4">CBS 600.67</strain>
    </source>
</reference>
<dbReference type="Gene3D" id="3.40.30.110">
    <property type="match status" value="2"/>
</dbReference>
<dbReference type="InterPro" id="IPR036282">
    <property type="entry name" value="Glutathione-S-Trfase_C_sf"/>
</dbReference>
<feature type="domain" description="GST N-terminal" evidence="1">
    <location>
        <begin position="10"/>
        <end position="83"/>
    </location>
</feature>
<dbReference type="Pfam" id="PF25907">
    <property type="entry name" value="DUF7962"/>
    <property type="match status" value="1"/>
</dbReference>
<evidence type="ECO:0000313" key="4">
    <source>
        <dbReference type="Proteomes" id="UP001610335"/>
    </source>
</evidence>
<proteinExistence type="predicted"/>
<dbReference type="InterPro" id="IPR004045">
    <property type="entry name" value="Glutathione_S-Trfase_N"/>
</dbReference>